<dbReference type="RefSeq" id="WP_218282740.1">
    <property type="nucleotide sequence ID" value="NZ_CP078093.1"/>
</dbReference>
<keyword evidence="5" id="KW-0255">Endonuclease</keyword>
<name>A0ABX8RAG4_9CLOT</name>
<dbReference type="Pfam" id="PF13589">
    <property type="entry name" value="HATPase_c_3"/>
    <property type="match status" value="1"/>
</dbReference>
<evidence type="ECO:0000256" key="2">
    <source>
        <dbReference type="HAMAP-Rule" id="MF_00149"/>
    </source>
</evidence>
<dbReference type="InterPro" id="IPR038973">
    <property type="entry name" value="MutL/Mlh/Pms-like"/>
</dbReference>
<protein>
    <recommendedName>
        <fullName evidence="2">DNA mismatch repair protein MutL</fullName>
    </recommendedName>
</protein>
<dbReference type="GO" id="GO:0004519">
    <property type="term" value="F:endonuclease activity"/>
    <property type="evidence" value="ECO:0007669"/>
    <property type="project" value="UniProtKB-KW"/>
</dbReference>
<dbReference type="NCBIfam" id="TIGR00585">
    <property type="entry name" value="mutl"/>
    <property type="match status" value="1"/>
</dbReference>
<dbReference type="Pfam" id="PF08676">
    <property type="entry name" value="MutL_C"/>
    <property type="match status" value="1"/>
</dbReference>
<evidence type="ECO:0000259" key="4">
    <source>
        <dbReference type="SMART" id="SM01340"/>
    </source>
</evidence>
<evidence type="ECO:0000313" key="5">
    <source>
        <dbReference type="EMBL" id="QXM06043.1"/>
    </source>
</evidence>
<comment type="similarity">
    <text evidence="2">Belongs to the DNA mismatch repair MutL/HexB family.</text>
</comment>
<evidence type="ECO:0000259" key="3">
    <source>
        <dbReference type="SMART" id="SM00853"/>
    </source>
</evidence>
<dbReference type="SMART" id="SM01340">
    <property type="entry name" value="DNA_mis_repair"/>
    <property type="match status" value="1"/>
</dbReference>
<accession>A0ABX8RAG4</accession>
<feature type="domain" description="MutL C-terminal dimerisation" evidence="3">
    <location>
        <begin position="455"/>
        <end position="596"/>
    </location>
</feature>
<gene>
    <name evidence="2 5" type="primary">mutL</name>
    <name evidence="5" type="ORF">KVH43_11915</name>
</gene>
<dbReference type="CDD" id="cd00782">
    <property type="entry name" value="MutL_Trans"/>
    <property type="match status" value="1"/>
</dbReference>
<proteinExistence type="inferred from homology"/>
<dbReference type="InterPro" id="IPR002099">
    <property type="entry name" value="MutL/Mlh/PMS"/>
</dbReference>
<dbReference type="InterPro" id="IPR020667">
    <property type="entry name" value="DNA_mismatch_repair_MutL"/>
</dbReference>
<keyword evidence="5" id="KW-0378">Hydrolase</keyword>
<keyword evidence="1 2" id="KW-0234">DNA repair</keyword>
<dbReference type="InterPro" id="IPR014762">
    <property type="entry name" value="DNA_mismatch_repair_CS"/>
</dbReference>
<comment type="function">
    <text evidence="2">This protein is involved in the repair of mismatches in DNA. It is required for dam-dependent methyl-directed DNA mismatch repair. May act as a 'molecular matchmaker', a protein that promotes the formation of a stable complex between two or more DNA-binding proteins in an ATP-dependent manner without itself being part of a final effector complex.</text>
</comment>
<dbReference type="PANTHER" id="PTHR10073:SF12">
    <property type="entry name" value="DNA MISMATCH REPAIR PROTEIN MLH1"/>
    <property type="match status" value="1"/>
</dbReference>
<evidence type="ECO:0000256" key="1">
    <source>
        <dbReference type="ARBA" id="ARBA00023204"/>
    </source>
</evidence>
<dbReference type="Pfam" id="PF01119">
    <property type="entry name" value="DNA_mis_repair"/>
    <property type="match status" value="1"/>
</dbReference>
<dbReference type="HAMAP" id="MF_00149">
    <property type="entry name" value="DNA_mis_repair"/>
    <property type="match status" value="1"/>
</dbReference>
<dbReference type="EMBL" id="CP078093">
    <property type="protein sequence ID" value="QXM06043.1"/>
    <property type="molecule type" value="Genomic_DNA"/>
</dbReference>
<keyword evidence="6" id="KW-1185">Reference proteome</keyword>
<dbReference type="PANTHER" id="PTHR10073">
    <property type="entry name" value="DNA MISMATCH REPAIR PROTEIN MLH, PMS, MUTL"/>
    <property type="match status" value="1"/>
</dbReference>
<dbReference type="InterPro" id="IPR013507">
    <property type="entry name" value="DNA_mismatch_S5_2-like"/>
</dbReference>
<keyword evidence="2" id="KW-0227">DNA damage</keyword>
<feature type="domain" description="DNA mismatch repair protein S5" evidence="4">
    <location>
        <begin position="210"/>
        <end position="328"/>
    </location>
</feature>
<sequence>MLKRIHRLEKEIANKIAAGEVVDRPSSVVKELVENAIDAKASRIIIEIKDGGKSYIRITDNGIGIHKEDVRIAFERHATSKIKDVEDLNTILSLGFRGEALASIAAVSQVELISKTRDVESGTYLELHGGQIIEHKDIGCPNGTTFVIKNLFYNVPARLQFMKSKATETSHISDLVSKYALAYPDISFRFINNGSIVFTTSGSSSIVNNIASIYGKEIAKSMFYTSNRQKDLYIEAYISKPTLTRGNKQLQVFFVNGRYVKNQILSDAIEEAYKTLITVNRFPICFIYLTVSPNSIDVNIHPTKTEIRFDNELRIKDFVVNTLKKRLLKENLIPSVSFERPKKKEDGYQERILDLPVLKESSELDKTKIIKKEDEWINPVNTRDESLVCEDKSSYHANNKTEQKLTGAFSEKENIKVANQNFHKDIKNKDFKTNNTLIDERKYNKNKEKIQGIRILGQLFNTYLIGQDEASMYLIDQHAAHERIIYDRLLKNYQAQSPVSQKLLAPILIELSLGEFEMVKKNKNIFISLGFEIEEFGINSLIIRSVPVVFGKPEAKKFFIEIVDNLKKDIQSSYDIKIEKIISMSCKQAIKANDQLAPLEIEELMKQLSELENPYTCPHGRPVIISMSKYDIEKKFKRI</sequence>
<dbReference type="PROSITE" id="PS00058">
    <property type="entry name" value="DNA_MISMATCH_REPAIR_1"/>
    <property type="match status" value="1"/>
</dbReference>
<dbReference type="Proteomes" id="UP000886818">
    <property type="component" value="Chromosome"/>
</dbReference>
<keyword evidence="5" id="KW-0540">Nuclease</keyword>
<organism evidence="5 6">
    <name type="scientific">Crassaminicella indica</name>
    <dbReference type="NCBI Taxonomy" id="2855394"/>
    <lineage>
        <taxon>Bacteria</taxon>
        <taxon>Bacillati</taxon>
        <taxon>Bacillota</taxon>
        <taxon>Clostridia</taxon>
        <taxon>Eubacteriales</taxon>
        <taxon>Clostridiaceae</taxon>
        <taxon>Crassaminicella</taxon>
    </lineage>
</organism>
<dbReference type="CDD" id="cd16926">
    <property type="entry name" value="HATPase_MutL-MLH-PMS-like"/>
    <property type="match status" value="1"/>
</dbReference>
<reference evidence="5" key="1">
    <citation type="submission" date="2021-07" db="EMBL/GenBank/DDBJ databases">
        <title>Complete genome sequence of Crassaminicella sp. 143-21, isolated from a deep-sea hydrothermal vent.</title>
        <authorList>
            <person name="Li X."/>
        </authorList>
    </citation>
    <scope>NUCLEOTIDE SEQUENCE</scope>
    <source>
        <strain evidence="5">143-21</strain>
    </source>
</reference>
<dbReference type="SMART" id="SM00853">
    <property type="entry name" value="MutL_C"/>
    <property type="match status" value="1"/>
</dbReference>
<evidence type="ECO:0000313" key="6">
    <source>
        <dbReference type="Proteomes" id="UP000886818"/>
    </source>
</evidence>
<dbReference type="InterPro" id="IPR014790">
    <property type="entry name" value="MutL_C"/>
</dbReference>